<accession>A0A8T8WCZ0</accession>
<dbReference type="RefSeq" id="WP_222607516.1">
    <property type="nucleotide sequence ID" value="NZ_CP081958.1"/>
</dbReference>
<gene>
    <name evidence="1" type="ORF">K6T50_00565</name>
</gene>
<evidence type="ECO:0000313" key="1">
    <source>
        <dbReference type="EMBL" id="QZP37708.1"/>
    </source>
</evidence>
<proteinExistence type="predicted"/>
<keyword evidence="2" id="KW-1185">Reference proteome</keyword>
<dbReference type="KEGG" id="hmp:K6T50_00565"/>
<dbReference type="EMBL" id="CP081958">
    <property type="protein sequence ID" value="QZP37708.1"/>
    <property type="molecule type" value="Genomic_DNA"/>
</dbReference>
<sequence>MPTYTVLADANETQFQNPQELVSIWGDIREDIERLGGELGESYALIGEYDFQLTFEVEDEDAALQIAIAIEGHGLDTETMRAVPIERMGELVEDV</sequence>
<dbReference type="Pfam" id="PF08734">
    <property type="entry name" value="GYD"/>
    <property type="match status" value="1"/>
</dbReference>
<evidence type="ECO:0000313" key="2">
    <source>
        <dbReference type="Proteomes" id="UP000826254"/>
    </source>
</evidence>
<reference evidence="1 2" key="1">
    <citation type="journal article" date="2021" name="Int. J. Syst. Evol. Microbiol.">
        <title>Halobaculum halophilum sp. nov. and Halobaculum salinum sp. nov., isolated from salt lake and saline soil.</title>
        <authorList>
            <person name="Cui H.L."/>
            <person name="Shi X.W."/>
            <person name="Yin X.M."/>
            <person name="Yang X.Y."/>
            <person name="Hou J."/>
            <person name="Zhu L."/>
        </authorList>
    </citation>
    <scope>NUCLEOTIDE SEQUENCE [LARGE SCALE GENOMIC DNA]</scope>
    <source>
        <strain evidence="1 2">NBRC 109044</strain>
    </source>
</reference>
<name>A0A8T8WCZ0_9EURY</name>
<dbReference type="AlphaFoldDB" id="A0A8T8WCZ0"/>
<protein>
    <submittedName>
        <fullName evidence="1">GYD domain-containing protein</fullName>
    </submittedName>
</protein>
<dbReference type="Proteomes" id="UP000826254">
    <property type="component" value="Chromosome"/>
</dbReference>
<dbReference type="InterPro" id="IPR014845">
    <property type="entry name" value="GYD/TTHA1554"/>
</dbReference>
<dbReference type="GeneID" id="67209350"/>
<organism evidence="1 2">
    <name type="scientific">Halobaculum magnesiiphilum</name>
    <dbReference type="NCBI Taxonomy" id="1017351"/>
    <lineage>
        <taxon>Archaea</taxon>
        <taxon>Methanobacteriati</taxon>
        <taxon>Methanobacteriota</taxon>
        <taxon>Stenosarchaea group</taxon>
        <taxon>Halobacteria</taxon>
        <taxon>Halobacteriales</taxon>
        <taxon>Haloferacaceae</taxon>
        <taxon>Halobaculum</taxon>
    </lineage>
</organism>